<evidence type="ECO:0000313" key="2">
    <source>
        <dbReference type="Proteomes" id="UP000324222"/>
    </source>
</evidence>
<accession>A0A5B7IIV8</accession>
<name>A0A5B7IIV8_PORTR</name>
<comment type="caution">
    <text evidence="1">The sequence shown here is derived from an EMBL/GenBank/DDBJ whole genome shotgun (WGS) entry which is preliminary data.</text>
</comment>
<proteinExistence type="predicted"/>
<dbReference type="EMBL" id="VSRR010059179">
    <property type="protein sequence ID" value="MPC82233.1"/>
    <property type="molecule type" value="Genomic_DNA"/>
</dbReference>
<sequence length="65" mass="7784">MNNYKSRQHHIRHHHIYITLAVAECRSNKWRCSAAGVPHDRHTLGKKRKNLMRVWVGKKCNVYFT</sequence>
<dbReference type="Proteomes" id="UP000324222">
    <property type="component" value="Unassembled WGS sequence"/>
</dbReference>
<evidence type="ECO:0000313" key="1">
    <source>
        <dbReference type="EMBL" id="MPC82233.1"/>
    </source>
</evidence>
<protein>
    <submittedName>
        <fullName evidence="1">Uncharacterized protein</fullName>
    </submittedName>
</protein>
<gene>
    <name evidence="1" type="ORF">E2C01_076885</name>
</gene>
<reference evidence="1 2" key="1">
    <citation type="submission" date="2019-05" db="EMBL/GenBank/DDBJ databases">
        <title>Another draft genome of Portunus trituberculatus and its Hox gene families provides insights of decapod evolution.</title>
        <authorList>
            <person name="Jeong J.-H."/>
            <person name="Song I."/>
            <person name="Kim S."/>
            <person name="Choi T."/>
            <person name="Kim D."/>
            <person name="Ryu S."/>
            <person name="Kim W."/>
        </authorList>
    </citation>
    <scope>NUCLEOTIDE SEQUENCE [LARGE SCALE GENOMIC DNA]</scope>
    <source>
        <tissue evidence="1">Muscle</tissue>
    </source>
</reference>
<dbReference type="AlphaFoldDB" id="A0A5B7IIV8"/>
<organism evidence="1 2">
    <name type="scientific">Portunus trituberculatus</name>
    <name type="common">Swimming crab</name>
    <name type="synonym">Neptunus trituberculatus</name>
    <dbReference type="NCBI Taxonomy" id="210409"/>
    <lineage>
        <taxon>Eukaryota</taxon>
        <taxon>Metazoa</taxon>
        <taxon>Ecdysozoa</taxon>
        <taxon>Arthropoda</taxon>
        <taxon>Crustacea</taxon>
        <taxon>Multicrustacea</taxon>
        <taxon>Malacostraca</taxon>
        <taxon>Eumalacostraca</taxon>
        <taxon>Eucarida</taxon>
        <taxon>Decapoda</taxon>
        <taxon>Pleocyemata</taxon>
        <taxon>Brachyura</taxon>
        <taxon>Eubrachyura</taxon>
        <taxon>Portunoidea</taxon>
        <taxon>Portunidae</taxon>
        <taxon>Portuninae</taxon>
        <taxon>Portunus</taxon>
    </lineage>
</organism>
<keyword evidence="2" id="KW-1185">Reference proteome</keyword>